<keyword evidence="2" id="KW-1185">Reference proteome</keyword>
<organism evidence="1 2">
    <name type="scientific">Lecanicillium saksenae</name>
    <dbReference type="NCBI Taxonomy" id="468837"/>
    <lineage>
        <taxon>Eukaryota</taxon>
        <taxon>Fungi</taxon>
        <taxon>Dikarya</taxon>
        <taxon>Ascomycota</taxon>
        <taxon>Pezizomycotina</taxon>
        <taxon>Sordariomycetes</taxon>
        <taxon>Hypocreomycetidae</taxon>
        <taxon>Hypocreales</taxon>
        <taxon>Cordycipitaceae</taxon>
        <taxon>Lecanicillium</taxon>
    </lineage>
</organism>
<dbReference type="Proteomes" id="UP001148737">
    <property type="component" value="Unassembled WGS sequence"/>
</dbReference>
<protein>
    <submittedName>
        <fullName evidence="1">Uncharacterized protein</fullName>
    </submittedName>
</protein>
<proteinExistence type="predicted"/>
<comment type="caution">
    <text evidence="1">The sequence shown here is derived from an EMBL/GenBank/DDBJ whole genome shotgun (WGS) entry which is preliminary data.</text>
</comment>
<reference evidence="1" key="1">
    <citation type="submission" date="2022-07" db="EMBL/GenBank/DDBJ databases">
        <title>Genome Sequence of Lecanicillium saksenae.</title>
        <authorList>
            <person name="Buettner E."/>
        </authorList>
    </citation>
    <scope>NUCLEOTIDE SEQUENCE</scope>
    <source>
        <strain evidence="1">VT-O1</strain>
    </source>
</reference>
<dbReference type="EMBL" id="JANAKD010000025">
    <property type="protein sequence ID" value="KAJ3499006.1"/>
    <property type="molecule type" value="Genomic_DNA"/>
</dbReference>
<sequence>MCDDIPDFQLFKLHPTSNKTTNIVRTNQMVSQVPFGQMNFLIRAKQVSRKRKGMINFGRELDNDVIYQQTGHNRYLCVFTLTSIGDLFFIDASGIRNLPQTAIIATSTGTTLARGAKAQHIDNEGLDIRLEIGRGCRWKFEWCVPLNTLNAVAHTRALLRRIFVAAPHRYFVEDPRIGASKLPVPVALHMRQPPETHWYGSLPREEPRRMYESVDLRTGKLYAVKRLIGPSDQCAMQAWKRLARLQAMSFDALNHPNIQVTHFIDGWAENHTALDLYRHPYPGNSCDLLNAIREPAIRIPSFAAHIQSDVRKVVTGFVVQLLSELLYLDRHCIVHGNIKPENVLYQNISHLGPGNYLSQRLVRFFLVDFAFGEAGTQIGTVGYMAPETVKYHTRSSKTDHYVLGVTILELLGVLDVAEFSRGSE</sequence>
<evidence type="ECO:0000313" key="2">
    <source>
        <dbReference type="Proteomes" id="UP001148737"/>
    </source>
</evidence>
<evidence type="ECO:0000313" key="1">
    <source>
        <dbReference type="EMBL" id="KAJ3499006.1"/>
    </source>
</evidence>
<gene>
    <name evidence="1" type="ORF">NLG97_g680</name>
</gene>
<name>A0ACC1R639_9HYPO</name>
<accession>A0ACC1R639</accession>